<feature type="transmembrane region" description="Helical" evidence="2">
    <location>
        <begin position="77"/>
        <end position="96"/>
    </location>
</feature>
<dbReference type="Proteomes" id="UP000701801">
    <property type="component" value="Unassembled WGS sequence"/>
</dbReference>
<keyword evidence="2" id="KW-0472">Membrane</keyword>
<dbReference type="AlphaFoldDB" id="A0A9N9LF95"/>
<comment type="caution">
    <text evidence="3">The sequence shown here is derived from an EMBL/GenBank/DDBJ whole genome shotgun (WGS) entry which is preliminary data.</text>
</comment>
<reference evidence="3" key="1">
    <citation type="submission" date="2021-07" db="EMBL/GenBank/DDBJ databases">
        <authorList>
            <person name="Durling M."/>
        </authorList>
    </citation>
    <scope>NUCLEOTIDE SEQUENCE</scope>
</reference>
<proteinExistence type="predicted"/>
<keyword evidence="2" id="KW-0812">Transmembrane</keyword>
<evidence type="ECO:0000313" key="3">
    <source>
        <dbReference type="EMBL" id="CAG8971274.1"/>
    </source>
</evidence>
<dbReference type="EMBL" id="CAJVRM010000015">
    <property type="protein sequence ID" value="CAG8971274.1"/>
    <property type="molecule type" value="Genomic_DNA"/>
</dbReference>
<evidence type="ECO:0000256" key="2">
    <source>
        <dbReference type="SAM" id="Phobius"/>
    </source>
</evidence>
<evidence type="ECO:0000256" key="1">
    <source>
        <dbReference type="SAM" id="MobiDB-lite"/>
    </source>
</evidence>
<evidence type="ECO:0000313" key="4">
    <source>
        <dbReference type="Proteomes" id="UP000701801"/>
    </source>
</evidence>
<name>A0A9N9LF95_9HELO</name>
<accession>A0A9N9LF95</accession>
<protein>
    <submittedName>
        <fullName evidence="3">Uncharacterized protein</fullName>
    </submittedName>
</protein>
<feature type="region of interest" description="Disordered" evidence="1">
    <location>
        <begin position="55"/>
        <end position="75"/>
    </location>
</feature>
<sequence>MEQLPRESNFLCGATRDHCLVGGTPQGKATVSSPSGGFNNSDLASYFSRTASIPLRAPTPGRVMPSSTSSGKTPRKLSTGAIAGIAVAGAVVLFALPLSERGLSIFAVVFDGPATGSC</sequence>
<keyword evidence="2" id="KW-1133">Transmembrane helix</keyword>
<keyword evidence="4" id="KW-1185">Reference proteome</keyword>
<organism evidence="3 4">
    <name type="scientific">Hymenoscyphus albidus</name>
    <dbReference type="NCBI Taxonomy" id="595503"/>
    <lineage>
        <taxon>Eukaryota</taxon>
        <taxon>Fungi</taxon>
        <taxon>Dikarya</taxon>
        <taxon>Ascomycota</taxon>
        <taxon>Pezizomycotina</taxon>
        <taxon>Leotiomycetes</taxon>
        <taxon>Helotiales</taxon>
        <taxon>Helotiaceae</taxon>
        <taxon>Hymenoscyphus</taxon>
    </lineage>
</organism>
<gene>
    <name evidence="3" type="ORF">HYALB_00001440</name>
</gene>